<accession>A0A3G5A279</accession>
<proteinExistence type="predicted"/>
<gene>
    <name evidence="1" type="ORF">Harvfovirus3_59</name>
</gene>
<protein>
    <submittedName>
        <fullName evidence="1">Uncharacterized protein</fullName>
    </submittedName>
</protein>
<reference evidence="1" key="1">
    <citation type="submission" date="2018-10" db="EMBL/GenBank/DDBJ databases">
        <title>Hidden diversity of soil giant viruses.</title>
        <authorList>
            <person name="Schulz F."/>
            <person name="Alteio L."/>
            <person name="Goudeau D."/>
            <person name="Ryan E.M."/>
            <person name="Malmstrom R.R."/>
            <person name="Blanchard J."/>
            <person name="Woyke T."/>
        </authorList>
    </citation>
    <scope>NUCLEOTIDE SEQUENCE</scope>
    <source>
        <strain evidence="1">HAV1</strain>
    </source>
</reference>
<sequence length="222" mass="25614">MSSIGLFPPNLFDNLSGEKIIEMLKQTKIRENNKCSPPPPRLPRNFRWKGTYVVPDLNIRVSFTWTGSNNNIQMIAGSESEPIHFTNLIFDGYLYTLTYKWPGVTEPPKCLRLFPFTRQDLNQILATSVFVGEEIILNKSCCYNVNHFRFTIVLPQLPPGNLLRFAISEADIYVDCDDSTKFRKVLHFGYQNLLDPQLDEWIIIDKIEDEPGFVMLPECCTE</sequence>
<dbReference type="EMBL" id="MK072245">
    <property type="protein sequence ID" value="AYV80614.1"/>
    <property type="molecule type" value="Genomic_DNA"/>
</dbReference>
<organism evidence="1">
    <name type="scientific">Harvfovirus sp</name>
    <dbReference type="NCBI Taxonomy" id="2487768"/>
    <lineage>
        <taxon>Viruses</taxon>
        <taxon>Varidnaviria</taxon>
        <taxon>Bamfordvirae</taxon>
        <taxon>Nucleocytoviricota</taxon>
        <taxon>Megaviricetes</taxon>
        <taxon>Imitervirales</taxon>
        <taxon>Mimiviridae</taxon>
        <taxon>Klosneuvirinae</taxon>
    </lineage>
</organism>
<name>A0A3G5A279_9VIRU</name>
<evidence type="ECO:0000313" key="1">
    <source>
        <dbReference type="EMBL" id="AYV80614.1"/>
    </source>
</evidence>